<dbReference type="InterPro" id="IPR044087">
    <property type="entry name" value="NahD-like"/>
</dbReference>
<dbReference type="EC" id="5.99.1.4" evidence="1"/>
<dbReference type="GO" id="GO:1901170">
    <property type="term" value="P:naphthalene catabolic process"/>
    <property type="evidence" value="ECO:0007669"/>
    <property type="project" value="InterPro"/>
</dbReference>
<reference evidence="4 5" key="1">
    <citation type="submission" date="2019-07" db="EMBL/GenBank/DDBJ databases">
        <title>The pathways for chlorine oxyanion respiration interact through the shared metabolite chlorate.</title>
        <authorList>
            <person name="Barnum T.P."/>
            <person name="Cheng Y."/>
            <person name="Hill K.A."/>
            <person name="Lucas L.N."/>
            <person name="Carlson H.K."/>
            <person name="Coates J.D."/>
        </authorList>
    </citation>
    <scope>NUCLEOTIDE SEQUENCE [LARGE SCALE GENOMIC DNA]</scope>
    <source>
        <strain evidence="4 5">SFB-1</strain>
    </source>
</reference>
<dbReference type="InterPro" id="IPR036249">
    <property type="entry name" value="Thioredoxin-like_sf"/>
</dbReference>
<evidence type="ECO:0000256" key="2">
    <source>
        <dbReference type="PIRSR" id="PIRSR006386-1"/>
    </source>
</evidence>
<dbReference type="GO" id="GO:0004364">
    <property type="term" value="F:glutathione transferase activity"/>
    <property type="evidence" value="ECO:0007669"/>
    <property type="project" value="TreeGrafter"/>
</dbReference>
<gene>
    <name evidence="4" type="ORF">FHP89_15690</name>
</gene>
<dbReference type="InterPro" id="IPR001853">
    <property type="entry name" value="DSBA-like_thioredoxin_dom"/>
</dbReference>
<dbReference type="Gene3D" id="3.40.30.10">
    <property type="entry name" value="Glutaredoxin"/>
    <property type="match status" value="1"/>
</dbReference>
<sequence length="206" mass="22711">MSAPQPVEIWFEFASSYSYLAVMRVESAARAAGVTLHWRPFLLGPVFLSLGWNDSPFNIYPPKGRYMWRDMARLAAKYDIPFRLPSQFPRNGLLAARVAMLGQDQPWIADFARAAMRANFGEDRDIGQPEVIVDILSALDLPAAQLIDAAQAPANKLALRRQTEQAAERGIFGAPTLLVGDEMFWGNDRLEDALAWAVASGSGALS</sequence>
<dbReference type="GO" id="GO:0004602">
    <property type="term" value="F:glutathione peroxidase activity"/>
    <property type="evidence" value="ECO:0007669"/>
    <property type="project" value="TreeGrafter"/>
</dbReference>
<protein>
    <recommendedName>
        <fullName evidence="1">2-hydroxychromene-2-carboxylate isomerase</fullName>
        <ecNumber evidence="1">5.99.1.4</ecNumber>
    </recommendedName>
</protein>
<dbReference type="GO" id="GO:0018845">
    <property type="term" value="F:2-hydroxychromene-2-carboxylate isomerase activity"/>
    <property type="evidence" value="ECO:0007669"/>
    <property type="project" value="UniProtKB-UniRule"/>
</dbReference>
<dbReference type="PANTHER" id="PTHR42943:SF2">
    <property type="entry name" value="GLUTATHIONE S-TRANSFERASE KAPPA 1"/>
    <property type="match status" value="1"/>
</dbReference>
<comment type="caution">
    <text evidence="4">The sequence shown here is derived from an EMBL/GenBank/DDBJ whole genome shotgun (WGS) entry which is preliminary data.</text>
</comment>
<evidence type="ECO:0000313" key="4">
    <source>
        <dbReference type="EMBL" id="TVO74753.1"/>
    </source>
</evidence>
<dbReference type="SUPFAM" id="SSF52833">
    <property type="entry name" value="Thioredoxin-like"/>
    <property type="match status" value="1"/>
</dbReference>
<evidence type="ECO:0000313" key="5">
    <source>
        <dbReference type="Proteomes" id="UP000318349"/>
    </source>
</evidence>
<comment type="catalytic activity">
    <reaction evidence="1">
        <text>2-hydroxychromene-2-carboxylate = (3E)-4-(2-hydroxyphenyl)-2-oxobut-3-enoate</text>
        <dbReference type="Rhea" id="RHEA:27401"/>
        <dbReference type="ChEBI" id="CHEBI:59350"/>
        <dbReference type="ChEBI" id="CHEBI:59353"/>
        <dbReference type="EC" id="5.99.1.4"/>
    </reaction>
</comment>
<evidence type="ECO:0000256" key="1">
    <source>
        <dbReference type="PIRNR" id="PIRNR006386"/>
    </source>
</evidence>
<evidence type="ECO:0000259" key="3">
    <source>
        <dbReference type="Pfam" id="PF01323"/>
    </source>
</evidence>
<accession>A0A557SBF8</accession>
<organism evidence="4 5">
    <name type="scientific">Denitromonas halophila</name>
    <dbReference type="NCBI Taxonomy" id="1629404"/>
    <lineage>
        <taxon>Bacteria</taxon>
        <taxon>Pseudomonadati</taxon>
        <taxon>Pseudomonadota</taxon>
        <taxon>Betaproteobacteria</taxon>
        <taxon>Rhodocyclales</taxon>
        <taxon>Zoogloeaceae</taxon>
        <taxon>Denitromonas</taxon>
    </lineage>
</organism>
<dbReference type="Proteomes" id="UP000318349">
    <property type="component" value="Unassembled WGS sequence"/>
</dbReference>
<dbReference type="CDD" id="cd03022">
    <property type="entry name" value="DsbA_HCCA_Iso"/>
    <property type="match status" value="1"/>
</dbReference>
<dbReference type="EMBL" id="VMNI01000015">
    <property type="protein sequence ID" value="TVO74753.1"/>
    <property type="molecule type" value="Genomic_DNA"/>
</dbReference>
<dbReference type="PANTHER" id="PTHR42943">
    <property type="entry name" value="GLUTATHIONE S-TRANSFERASE KAPPA"/>
    <property type="match status" value="1"/>
</dbReference>
<dbReference type="InterPro" id="IPR051924">
    <property type="entry name" value="GST_Kappa/NadH"/>
</dbReference>
<dbReference type="InterPro" id="IPR014440">
    <property type="entry name" value="HCCAis_GSTk"/>
</dbReference>
<dbReference type="AlphaFoldDB" id="A0A557SBF8"/>
<dbReference type="Pfam" id="PF01323">
    <property type="entry name" value="DSBA"/>
    <property type="match status" value="1"/>
</dbReference>
<feature type="active site" description="Nucleophile" evidence="2">
    <location>
        <position position="15"/>
    </location>
</feature>
<comment type="similarity">
    <text evidence="1">Belongs to the GST superfamily. NadH family.</text>
</comment>
<keyword evidence="1 4" id="KW-0413">Isomerase</keyword>
<feature type="domain" description="DSBA-like thioredoxin" evidence="3">
    <location>
        <begin position="7"/>
        <end position="192"/>
    </location>
</feature>
<dbReference type="GO" id="GO:0006749">
    <property type="term" value="P:glutathione metabolic process"/>
    <property type="evidence" value="ECO:0007669"/>
    <property type="project" value="TreeGrafter"/>
</dbReference>
<name>A0A557SBF8_9RHOO</name>
<dbReference type="PIRSF" id="PIRSF006386">
    <property type="entry name" value="HCCAis_GSTk"/>
    <property type="match status" value="1"/>
</dbReference>
<proteinExistence type="inferred from homology"/>